<evidence type="ECO:0000313" key="9">
    <source>
        <dbReference type="EMBL" id="RNI39949.1"/>
    </source>
</evidence>
<evidence type="ECO:0000259" key="7">
    <source>
        <dbReference type="Pfam" id="PF18368"/>
    </source>
</evidence>
<evidence type="ECO:0000259" key="5">
    <source>
        <dbReference type="Pfam" id="PF00703"/>
    </source>
</evidence>
<dbReference type="SUPFAM" id="SSF49303">
    <property type="entry name" value="beta-Galactosidase/glucuronidase domain"/>
    <property type="match status" value="3"/>
</dbReference>
<feature type="domain" description="Glycoside hydrolase family 2 catalytic" evidence="6">
    <location>
        <begin position="406"/>
        <end position="513"/>
    </location>
</feature>
<dbReference type="GO" id="GO:0004553">
    <property type="term" value="F:hydrolase activity, hydrolyzing O-glycosyl compounds"/>
    <property type="evidence" value="ECO:0007669"/>
    <property type="project" value="InterPro"/>
</dbReference>
<dbReference type="InterPro" id="IPR013783">
    <property type="entry name" value="Ig-like_fold"/>
</dbReference>
<dbReference type="SUPFAM" id="SSF51445">
    <property type="entry name" value="(Trans)glycosidases"/>
    <property type="match status" value="1"/>
</dbReference>
<dbReference type="InterPro" id="IPR036156">
    <property type="entry name" value="Beta-gal/glucu_dom_sf"/>
</dbReference>
<evidence type="ECO:0000259" key="8">
    <source>
        <dbReference type="Pfam" id="PF22666"/>
    </source>
</evidence>
<dbReference type="Pfam" id="PF00703">
    <property type="entry name" value="Glyco_hydro_2"/>
    <property type="match status" value="1"/>
</dbReference>
<dbReference type="InterPro" id="IPR017853">
    <property type="entry name" value="GH"/>
</dbReference>
<keyword evidence="2 9" id="KW-0378">Hydrolase</keyword>
<dbReference type="EMBL" id="RJJR01000001">
    <property type="protein sequence ID" value="RNI39949.1"/>
    <property type="molecule type" value="Genomic_DNA"/>
</dbReference>
<sequence>MKFKGFLFLALCVFGATAHAQQPYELNSGWKCINVKDINKNGEKISQLSFSLIGFMPATVPGTVLTTMLNNKMVPDPFYGMNNEKIPDIYNTGSDYYTYWFVKDFTEKSTSAEEQVWLHFRGINYSCDVFLNGHQLNDKRFYGMFLRQQYNITKWLTKNGKNRLAVIVYPPDPVGDPNGGQGGDGTIAKNVSHQYVAGWDWIQPVRDRNTGIWDKVTIERTGAVKVQNTHVITLVPGKRFVEGEQAPATIKVSAELNNATDKEVHGTLEYSVAGEKISTNASVPPNTNINLQLPDYVLKNPKLWWPNGYGPQNLYNSNVQFIKDDGSASDAEDIKFGVREINTVWNTTTRSREVLVNGQKIFVKGGNWIISDEMLRFTDARYDAEIRFHRDMKLNLIRVWGGAITERPEFYDACDKYGLLVMQDFWNSGDCNGRWMDPKKKDDQWTRRKYPDDHQLFLASVVDQVKMLRNHPSLALWCGGNEITPPEDILVAMRDSIMPKLDDTRYFIEYSNSDSMSYNPYGGNGDGPYGIQNINAFWAHQTYPFNSEIGSVGMGDYASLKRFIPKENLVLPNEDYRNMDSVWRYHKYSGYGNHIDAYGKPTDVKDFADKAQLANYDQYRALMEGFSAHMWEWYTGVIIWKTQNPWTALRGQMYDYYLDPNACLYGLHKGSEAFHVMYDNADGMVMIANNTFTEKRNIMLKAEAFDMDGKGRVLTQVFSYIEPTSSKKYLSLKNAIDRMAHDKGVFLYLSLLDENKNLLDDNLYWLPDSTGNYSGLQQMKKATVEVTAHKMEPGKIEVTISNSKENPIAFFNRLSLVNSKTKQRILPAFYTDNYISVLPGETKKITIDYTPGANENAAVELYGWNVEERVIGIK</sequence>
<feature type="chain" id="PRO_5017937898" evidence="4">
    <location>
        <begin position="21"/>
        <end position="874"/>
    </location>
</feature>
<dbReference type="Pfam" id="PF22666">
    <property type="entry name" value="Glyco_hydro_2_N2"/>
    <property type="match status" value="1"/>
</dbReference>
<feature type="domain" description="Glycoside hydrolase family 2 immunoglobulin-like beta-sandwich" evidence="5">
    <location>
        <begin position="246"/>
        <end position="339"/>
    </location>
</feature>
<dbReference type="Proteomes" id="UP000267223">
    <property type="component" value="Unassembled WGS sequence"/>
</dbReference>
<feature type="signal peptide" evidence="4">
    <location>
        <begin position="1"/>
        <end position="20"/>
    </location>
</feature>
<accession>A0A3M9NQ83</accession>
<dbReference type="PANTHER" id="PTHR43536:SF1">
    <property type="entry name" value="MANNOSYLGLYCOPROTEIN ENDO-BETA-MANNOSIDASE"/>
    <property type="match status" value="1"/>
</dbReference>
<comment type="caution">
    <text evidence="9">The sequence shown here is derived from an EMBL/GenBank/DDBJ whole genome shotgun (WGS) entry which is preliminary data.</text>
</comment>
<evidence type="ECO:0000259" key="6">
    <source>
        <dbReference type="Pfam" id="PF02836"/>
    </source>
</evidence>
<protein>
    <submittedName>
        <fullName evidence="9">Glycosyl hydrolase</fullName>
    </submittedName>
</protein>
<dbReference type="Pfam" id="PF18368">
    <property type="entry name" value="Ig_GlcNase"/>
    <property type="match status" value="1"/>
</dbReference>
<dbReference type="RefSeq" id="WP_123118840.1">
    <property type="nucleotide sequence ID" value="NZ_RJJR01000001.1"/>
</dbReference>
<organism evidence="9 10">
    <name type="scientific">Hanamia caeni</name>
    <dbReference type="NCBI Taxonomy" id="2294116"/>
    <lineage>
        <taxon>Bacteria</taxon>
        <taxon>Pseudomonadati</taxon>
        <taxon>Bacteroidota</taxon>
        <taxon>Chitinophagia</taxon>
        <taxon>Chitinophagales</taxon>
        <taxon>Chitinophagaceae</taxon>
        <taxon>Hanamia</taxon>
    </lineage>
</organism>
<evidence type="ECO:0000256" key="1">
    <source>
        <dbReference type="ARBA" id="ARBA00007401"/>
    </source>
</evidence>
<dbReference type="InterPro" id="IPR054593">
    <property type="entry name" value="Beta-mannosidase-like_N2"/>
</dbReference>
<evidence type="ECO:0000313" key="10">
    <source>
        <dbReference type="Proteomes" id="UP000267223"/>
    </source>
</evidence>
<feature type="domain" description="Exo-beta-D-glucosaminidase Ig-fold" evidence="7">
    <location>
        <begin position="762"/>
        <end position="866"/>
    </location>
</feature>
<keyword evidence="3" id="KW-0326">Glycosidase</keyword>
<dbReference type="InterPro" id="IPR043534">
    <property type="entry name" value="EBDG/EBM"/>
</dbReference>
<dbReference type="InterPro" id="IPR006102">
    <property type="entry name" value="Ig-like_GH2"/>
</dbReference>
<dbReference type="Gene3D" id="2.60.40.10">
    <property type="entry name" value="Immunoglobulins"/>
    <property type="match status" value="2"/>
</dbReference>
<name>A0A3M9NQ83_9BACT</name>
<evidence type="ECO:0000256" key="4">
    <source>
        <dbReference type="SAM" id="SignalP"/>
    </source>
</evidence>
<keyword evidence="10" id="KW-1185">Reference proteome</keyword>
<dbReference type="OrthoDB" id="9801077at2"/>
<dbReference type="AlphaFoldDB" id="A0A3M9NQ83"/>
<keyword evidence="4" id="KW-0732">Signal</keyword>
<comment type="similarity">
    <text evidence="1">Belongs to the glycosyl hydrolase 2 family.</text>
</comment>
<dbReference type="Gene3D" id="3.20.20.80">
    <property type="entry name" value="Glycosidases"/>
    <property type="match status" value="1"/>
</dbReference>
<dbReference type="SUPFAM" id="SSF49785">
    <property type="entry name" value="Galactose-binding domain-like"/>
    <property type="match status" value="1"/>
</dbReference>
<dbReference type="GO" id="GO:0005975">
    <property type="term" value="P:carbohydrate metabolic process"/>
    <property type="evidence" value="ECO:0007669"/>
    <property type="project" value="InterPro"/>
</dbReference>
<gene>
    <name evidence="9" type="ORF">EFY79_01200</name>
</gene>
<dbReference type="InterPro" id="IPR008979">
    <property type="entry name" value="Galactose-bd-like_sf"/>
</dbReference>
<feature type="domain" description="Beta-mannosidase-like galactose-binding" evidence="8">
    <location>
        <begin position="47"/>
        <end position="213"/>
    </location>
</feature>
<dbReference type="Pfam" id="PF02836">
    <property type="entry name" value="Glyco_hydro_2_C"/>
    <property type="match status" value="1"/>
</dbReference>
<proteinExistence type="inferred from homology"/>
<dbReference type="InterPro" id="IPR041351">
    <property type="entry name" value="Ig_GlcNase"/>
</dbReference>
<dbReference type="Gene3D" id="2.60.120.260">
    <property type="entry name" value="Galactose-binding domain-like"/>
    <property type="match status" value="1"/>
</dbReference>
<evidence type="ECO:0000256" key="2">
    <source>
        <dbReference type="ARBA" id="ARBA00022801"/>
    </source>
</evidence>
<reference evidence="9 10" key="1">
    <citation type="submission" date="2018-11" db="EMBL/GenBank/DDBJ databases">
        <title>Draft genome sequence of Ferruginibacter sp. BO-59.</title>
        <authorList>
            <person name="Im W.T."/>
        </authorList>
    </citation>
    <scope>NUCLEOTIDE SEQUENCE [LARGE SCALE GENOMIC DNA]</scope>
    <source>
        <strain evidence="9 10">BO-59</strain>
    </source>
</reference>
<dbReference type="PANTHER" id="PTHR43536">
    <property type="entry name" value="MANNOSYLGLYCOPROTEIN ENDO-BETA-MANNOSIDASE"/>
    <property type="match status" value="1"/>
</dbReference>
<dbReference type="InterPro" id="IPR006103">
    <property type="entry name" value="Glyco_hydro_2_cat"/>
</dbReference>
<evidence type="ECO:0000256" key="3">
    <source>
        <dbReference type="ARBA" id="ARBA00023295"/>
    </source>
</evidence>